<dbReference type="AlphaFoldDB" id="S8DW26"/>
<proteinExistence type="inferred from homology"/>
<evidence type="ECO:0000256" key="6">
    <source>
        <dbReference type="RuleBase" id="RU004335"/>
    </source>
</evidence>
<dbReference type="GO" id="GO:0005975">
    <property type="term" value="P:carbohydrate metabolic process"/>
    <property type="evidence" value="ECO:0007669"/>
    <property type="project" value="InterPro"/>
</dbReference>
<evidence type="ECO:0000256" key="3">
    <source>
        <dbReference type="ARBA" id="ARBA00022801"/>
    </source>
</evidence>
<evidence type="ECO:0000256" key="4">
    <source>
        <dbReference type="ARBA" id="ARBA00023157"/>
    </source>
</evidence>
<organism evidence="11 12">
    <name type="scientific">Genlisea aurea</name>
    <dbReference type="NCBI Taxonomy" id="192259"/>
    <lineage>
        <taxon>Eukaryota</taxon>
        <taxon>Viridiplantae</taxon>
        <taxon>Streptophyta</taxon>
        <taxon>Embryophyta</taxon>
        <taxon>Tracheophyta</taxon>
        <taxon>Spermatophyta</taxon>
        <taxon>Magnoliopsida</taxon>
        <taxon>eudicotyledons</taxon>
        <taxon>Gunneridae</taxon>
        <taxon>Pentapetalae</taxon>
        <taxon>asterids</taxon>
        <taxon>lamiids</taxon>
        <taxon>Lamiales</taxon>
        <taxon>Lentibulariaceae</taxon>
        <taxon>Genlisea</taxon>
    </lineage>
</organism>
<dbReference type="InterPro" id="IPR000490">
    <property type="entry name" value="Glyco_hydro_17"/>
</dbReference>
<evidence type="ECO:0000256" key="8">
    <source>
        <dbReference type="SAM" id="Phobius"/>
    </source>
</evidence>
<reference evidence="11 12" key="1">
    <citation type="journal article" date="2013" name="BMC Genomics">
        <title>The miniature genome of a carnivorous plant Genlisea aurea contains a low number of genes and short non-coding sequences.</title>
        <authorList>
            <person name="Leushkin E.V."/>
            <person name="Sutormin R.A."/>
            <person name="Nabieva E.R."/>
            <person name="Penin A.A."/>
            <person name="Kondrashov A.S."/>
            <person name="Logacheva M.D."/>
        </authorList>
    </citation>
    <scope>NUCLEOTIDE SEQUENCE [LARGE SCALE GENOMIC DNA]</scope>
</reference>
<dbReference type="Pfam" id="PF07983">
    <property type="entry name" value="X8"/>
    <property type="match status" value="1"/>
</dbReference>
<keyword evidence="8" id="KW-1133">Transmembrane helix</keyword>
<dbReference type="InterPro" id="IPR012946">
    <property type="entry name" value="X8"/>
</dbReference>
<dbReference type="Pfam" id="PF00332">
    <property type="entry name" value="Glyco_hydro_17"/>
    <property type="match status" value="1"/>
</dbReference>
<keyword evidence="3 7" id="KW-0378">Hydrolase</keyword>
<comment type="caution">
    <text evidence="11">The sequence shown here is derived from an EMBL/GenBank/DDBJ whole genome shotgun (WGS) entry which is preliminary data.</text>
</comment>
<dbReference type="Proteomes" id="UP000015453">
    <property type="component" value="Unassembled WGS sequence"/>
</dbReference>
<evidence type="ECO:0000256" key="7">
    <source>
        <dbReference type="RuleBase" id="RU004336"/>
    </source>
</evidence>
<evidence type="ECO:0000259" key="10">
    <source>
        <dbReference type="SMART" id="SM00768"/>
    </source>
</evidence>
<keyword evidence="8" id="KW-0472">Membrane</keyword>
<dbReference type="GO" id="GO:0004553">
    <property type="term" value="F:hydrolase activity, hydrolyzing O-glycosyl compounds"/>
    <property type="evidence" value="ECO:0007669"/>
    <property type="project" value="InterPro"/>
</dbReference>
<name>S8DW26_9LAMI</name>
<feature type="transmembrane region" description="Helical" evidence="8">
    <location>
        <begin position="452"/>
        <end position="473"/>
    </location>
</feature>
<dbReference type="InterPro" id="IPR044965">
    <property type="entry name" value="Glyco_hydro_17_plant"/>
</dbReference>
<dbReference type="FunFam" id="3.20.20.80:FF:000008">
    <property type="entry name" value="Glucan endo-1,3-beta-glucosidase 5"/>
    <property type="match status" value="1"/>
</dbReference>
<evidence type="ECO:0000256" key="9">
    <source>
        <dbReference type="SAM" id="SignalP"/>
    </source>
</evidence>
<dbReference type="Gene3D" id="1.20.58.1040">
    <property type="match status" value="1"/>
</dbReference>
<keyword evidence="12" id="KW-1185">Reference proteome</keyword>
<accession>S8DW26</accession>
<feature type="signal peptide" evidence="9">
    <location>
        <begin position="1"/>
        <end position="22"/>
    </location>
</feature>
<dbReference type="Gene3D" id="3.20.20.80">
    <property type="entry name" value="Glycosidases"/>
    <property type="match status" value="1"/>
</dbReference>
<keyword evidence="4" id="KW-1015">Disulfide bond</keyword>
<dbReference type="SMART" id="SM00768">
    <property type="entry name" value="X8"/>
    <property type="match status" value="1"/>
</dbReference>
<keyword evidence="8" id="KW-0812">Transmembrane</keyword>
<evidence type="ECO:0000256" key="2">
    <source>
        <dbReference type="ARBA" id="ARBA00022729"/>
    </source>
</evidence>
<evidence type="ECO:0000256" key="1">
    <source>
        <dbReference type="ARBA" id="ARBA00008773"/>
    </source>
</evidence>
<keyword evidence="2 9" id="KW-0732">Signal</keyword>
<feature type="domain" description="X8" evidence="10">
    <location>
        <begin position="362"/>
        <end position="445"/>
    </location>
</feature>
<dbReference type="EMBL" id="AUSU01005022">
    <property type="protein sequence ID" value="EPS64137.1"/>
    <property type="molecule type" value="Genomic_DNA"/>
</dbReference>
<dbReference type="OrthoDB" id="408788at2759"/>
<evidence type="ECO:0000313" key="11">
    <source>
        <dbReference type="EMBL" id="EPS64137.1"/>
    </source>
</evidence>
<evidence type="ECO:0000313" key="12">
    <source>
        <dbReference type="Proteomes" id="UP000015453"/>
    </source>
</evidence>
<comment type="similarity">
    <text evidence="1 6">Belongs to the glycosyl hydrolase 17 family.</text>
</comment>
<protein>
    <recommendedName>
        <fullName evidence="10">X8 domain-containing protein</fullName>
    </recommendedName>
</protein>
<sequence>MMNWSSAAAVILTLFAYNAAEGIGVNWGTQAAQNLQPATVVQLLKDNKIDKIKLFDYDPFVVSSLAGTGIDVMIAIPNNELQDYANNYDAAADWVQENVLLNLQDGVKMRYVAVGNEPFLKSYNGTFENIVFPALKNIQKALNAQGIGDKVKATIPQNADVYDTNSGSPSSGNFRSDIRDTMVQIVQFLRDNNSPFLVNIYPFLSLYENPNFPIAYAFFEGGAQPIRDKGTTYTNMVDANFDSLVWSLRKANSGKVKIIIGEIGWPTDGHDDATADMAKKFYDGWFKKMASKKGTPMYPGEIEYYLFSLTDENLKSIAPGDFERHWGMFQYDGQPKFPMDFTGKGNDRWPVPAKNVTYRVAQWCVLDPEMYGAENVGDNMNFACSFGDCTPLNHANPCAKMNQTRKASYAFNIYYQMNNQAGDSCDFEGLGKIVVLNASTDQCDFPIALKSAATAVHGGGILFLAAALVVLSFL</sequence>
<dbReference type="PROSITE" id="PS00587">
    <property type="entry name" value="GLYCOSYL_HYDROL_F17"/>
    <property type="match status" value="1"/>
</dbReference>
<keyword evidence="5 7" id="KW-0326">Glycosidase</keyword>
<feature type="chain" id="PRO_5004549768" description="X8 domain-containing protein" evidence="9">
    <location>
        <begin position="23"/>
        <end position="474"/>
    </location>
</feature>
<gene>
    <name evidence="11" type="ORF">M569_10642</name>
</gene>
<feature type="non-terminal residue" evidence="11">
    <location>
        <position position="474"/>
    </location>
</feature>
<dbReference type="SUPFAM" id="SSF51445">
    <property type="entry name" value="(Trans)glycosidases"/>
    <property type="match status" value="1"/>
</dbReference>
<dbReference type="PANTHER" id="PTHR32227">
    <property type="entry name" value="GLUCAN ENDO-1,3-BETA-GLUCOSIDASE BG1-RELATED-RELATED"/>
    <property type="match status" value="1"/>
</dbReference>
<evidence type="ECO:0000256" key="5">
    <source>
        <dbReference type="ARBA" id="ARBA00023295"/>
    </source>
</evidence>
<dbReference type="InterPro" id="IPR017853">
    <property type="entry name" value="GH"/>
</dbReference>